<dbReference type="Pfam" id="PF04453">
    <property type="entry name" value="LptD"/>
    <property type="match status" value="1"/>
</dbReference>
<protein>
    <recommendedName>
        <fullName evidence="1">LPS-assembly protein LptD</fullName>
    </recommendedName>
</protein>
<dbReference type="AlphaFoldDB" id="A0A4T0V4Q0"/>
<comment type="subcellular location">
    <subcellularLocation>
        <location evidence="1">Cell outer membrane</location>
    </subcellularLocation>
</comment>
<keyword evidence="4" id="KW-1185">Reference proteome</keyword>
<dbReference type="OrthoDB" id="9760225at2"/>
<keyword evidence="1" id="KW-0998">Cell outer membrane</keyword>
<accession>A0A4T0V4Q0</accession>
<organism evidence="3 4">
    <name type="scientific">Crenobacter intestini</name>
    <dbReference type="NCBI Taxonomy" id="2563443"/>
    <lineage>
        <taxon>Bacteria</taxon>
        <taxon>Pseudomonadati</taxon>
        <taxon>Pseudomonadota</taxon>
        <taxon>Betaproteobacteria</taxon>
        <taxon>Neisseriales</taxon>
        <taxon>Neisseriaceae</taxon>
        <taxon>Crenobacter</taxon>
    </lineage>
</organism>
<dbReference type="InterPro" id="IPR050218">
    <property type="entry name" value="LptD"/>
</dbReference>
<comment type="subunit">
    <text evidence="1">Component of the lipopolysaccharide transport and assembly complex. Interacts with LptE and LptA.</text>
</comment>
<comment type="function">
    <text evidence="1">Together with LptE, is involved in the assembly of lipopolysaccharide (LPS) at the surface of the outer membrane.</text>
</comment>
<dbReference type="PANTHER" id="PTHR30189">
    <property type="entry name" value="LPS-ASSEMBLY PROTEIN"/>
    <property type="match status" value="1"/>
</dbReference>
<dbReference type="Proteomes" id="UP000308891">
    <property type="component" value="Unassembled WGS sequence"/>
</dbReference>
<dbReference type="GO" id="GO:0043165">
    <property type="term" value="P:Gram-negative-bacterium-type cell outer membrane assembly"/>
    <property type="evidence" value="ECO:0007669"/>
    <property type="project" value="UniProtKB-UniRule"/>
</dbReference>
<dbReference type="EMBL" id="STGJ01000002">
    <property type="protein sequence ID" value="TIC86226.1"/>
    <property type="molecule type" value="Genomic_DNA"/>
</dbReference>
<dbReference type="InterPro" id="IPR007543">
    <property type="entry name" value="LptD_C"/>
</dbReference>
<dbReference type="GO" id="GO:1990351">
    <property type="term" value="C:transporter complex"/>
    <property type="evidence" value="ECO:0007669"/>
    <property type="project" value="TreeGrafter"/>
</dbReference>
<gene>
    <name evidence="1" type="primary">lptD</name>
    <name evidence="3" type="ORF">E5K04_03760</name>
</gene>
<dbReference type="GO" id="GO:0009279">
    <property type="term" value="C:cell outer membrane"/>
    <property type="evidence" value="ECO:0007669"/>
    <property type="project" value="UniProtKB-SubCell"/>
</dbReference>
<sequence precursor="true">MPANFRPTVIAATVALLFPAAPLFAEGLPPGTLTVTADAMDGQMDKELKARGNVVAVRDQQKVTSDWLDYYVDKGELVQAGDRVQMTQPGSDIVSRRLDYSMQSRQGEADEATFAFNQGGGVLRGKSEKLRILGDKHYELKRTTANTCDPGDESWYLKATTIDADYRSNIGVARNARLYLGGVPVLYTPWIDFPLDGARKSGLLFPTVSTGSDGLDLTLPYYWNIAPNYDATLFPRYIAKRGLMLGGEFRYLQPGYTGTLYTEQISDRETDTHRYLWKGQHQQQLESNWSWGYNGSYVSDNDYFDDFSDRLAQVSSDNLERQAWTSYNLGWGSVFLRAQRYQTLIDNARGDLIPYARLPQLQLNGGQALPAGFSWQLLSEATRFSHPDLQEGNRLMVYPQVKWRADASWGFVEPKVGVNYRRYDLDAWRYASDPTRQVERSKTVTTPTFSVDSGLYFERDSEFAGHAHTQTLEPRLYYVNIPYRDQSALPNFDSATTDFDWTQLFTENRYSGWDRINEANQLTAAVTSRYIDNESGLERLRVGVGQRFYFEKDRVTLPGEAERSRDNVSDILATVGGDLTRDWRLDGAIQYNPEDSRTEKYHVGVYYKPAAGKTVSVRYRYDRDEQVTINGQTFEYPTRQVELAAQWPITRQLYGVGRVEYSLAAKQAFDTLAGFEYNAGCWTFRMVGQRYLTDIDKFKTGVMFQLELKDLSSTGSVADKLRLAIPGYSKTNE</sequence>
<feature type="chain" id="PRO_5021051682" description="LPS-assembly protein LptD" evidence="1">
    <location>
        <begin position="26"/>
        <end position="733"/>
    </location>
</feature>
<comment type="caution">
    <text evidence="3">The sequence shown here is derived from an EMBL/GenBank/DDBJ whole genome shotgun (WGS) entry which is preliminary data.</text>
</comment>
<proteinExistence type="inferred from homology"/>
<dbReference type="RefSeq" id="WP_136551572.1">
    <property type="nucleotide sequence ID" value="NZ_STGJ01000002.1"/>
</dbReference>
<comment type="caution">
    <text evidence="1">Lacks conserved residue(s) required for the propagation of feature annotation.</text>
</comment>
<reference evidence="3 4" key="1">
    <citation type="submission" date="2019-04" db="EMBL/GenBank/DDBJ databases">
        <title>Crenobacter sp. nov.</title>
        <authorList>
            <person name="Shi S."/>
        </authorList>
    </citation>
    <scope>NUCLEOTIDE SEQUENCE [LARGE SCALE GENOMIC DNA]</scope>
    <source>
        <strain evidence="3 4">GY 70310</strain>
    </source>
</reference>
<dbReference type="PANTHER" id="PTHR30189:SF1">
    <property type="entry name" value="LPS-ASSEMBLY PROTEIN LPTD"/>
    <property type="match status" value="1"/>
</dbReference>
<evidence type="ECO:0000313" key="4">
    <source>
        <dbReference type="Proteomes" id="UP000308891"/>
    </source>
</evidence>
<keyword evidence="1" id="KW-0732">Signal</keyword>
<dbReference type="InterPro" id="IPR020889">
    <property type="entry name" value="LipoPS_assembly_LptD"/>
</dbReference>
<evidence type="ECO:0000256" key="1">
    <source>
        <dbReference type="HAMAP-Rule" id="MF_01411"/>
    </source>
</evidence>
<feature type="domain" description="LptD C-terminal" evidence="2">
    <location>
        <begin position="273"/>
        <end position="652"/>
    </location>
</feature>
<evidence type="ECO:0000259" key="2">
    <source>
        <dbReference type="Pfam" id="PF04453"/>
    </source>
</evidence>
<evidence type="ECO:0000313" key="3">
    <source>
        <dbReference type="EMBL" id="TIC86226.1"/>
    </source>
</evidence>
<comment type="similarity">
    <text evidence="1">Belongs to the LptD family.</text>
</comment>
<dbReference type="GO" id="GO:0015920">
    <property type="term" value="P:lipopolysaccharide transport"/>
    <property type="evidence" value="ECO:0007669"/>
    <property type="project" value="InterPro"/>
</dbReference>
<name>A0A4T0V4Q0_9NEIS</name>
<feature type="signal peptide" evidence="1">
    <location>
        <begin position="1"/>
        <end position="25"/>
    </location>
</feature>
<keyword evidence="1" id="KW-0472">Membrane</keyword>
<dbReference type="HAMAP" id="MF_01411">
    <property type="entry name" value="LPS_assembly_LptD"/>
    <property type="match status" value="1"/>
</dbReference>
<dbReference type="Gene3D" id="2.60.450.10">
    <property type="entry name" value="Lipopolysaccharide (LPS) transport protein A like domain"/>
    <property type="match status" value="1"/>
</dbReference>